<comment type="caution">
    <text evidence="1">The sequence shown here is derived from an EMBL/GenBank/DDBJ whole genome shotgun (WGS) entry which is preliminary data.</text>
</comment>
<reference evidence="1" key="1">
    <citation type="journal article" date="2014" name="Front. Microbiol.">
        <title>High frequency of phylogenetically diverse reductive dehalogenase-homologous genes in deep subseafloor sedimentary metagenomes.</title>
        <authorList>
            <person name="Kawai M."/>
            <person name="Futagami T."/>
            <person name="Toyoda A."/>
            <person name="Takaki Y."/>
            <person name="Nishi S."/>
            <person name="Hori S."/>
            <person name="Arai W."/>
            <person name="Tsubouchi T."/>
            <person name="Morono Y."/>
            <person name="Uchiyama I."/>
            <person name="Ito T."/>
            <person name="Fujiyama A."/>
            <person name="Inagaki F."/>
            <person name="Takami H."/>
        </authorList>
    </citation>
    <scope>NUCLEOTIDE SEQUENCE</scope>
    <source>
        <strain evidence="1">Expedition CK06-06</strain>
    </source>
</reference>
<feature type="non-terminal residue" evidence="1">
    <location>
        <position position="1"/>
    </location>
</feature>
<protein>
    <submittedName>
        <fullName evidence="1">Uncharacterized protein</fullName>
    </submittedName>
</protein>
<name>X1H3V6_9ZZZZ</name>
<dbReference type="AlphaFoldDB" id="X1H3V6"/>
<proteinExistence type="predicted"/>
<evidence type="ECO:0000313" key="1">
    <source>
        <dbReference type="EMBL" id="GAH48519.1"/>
    </source>
</evidence>
<accession>X1H3V6</accession>
<dbReference type="EMBL" id="BARU01024327">
    <property type="protein sequence ID" value="GAH48519.1"/>
    <property type="molecule type" value="Genomic_DNA"/>
</dbReference>
<sequence length="210" mass="22843">WLTQQLGITLSAKQSIADLSPEDAKRLIRETQKSRAITTLMAPRITVANGTGGTLHLISDKEAVKLPLMGSQGETAEMTFNAGSKLEFDKVVASPDGRFVTLSLDATFGNLSIGKEGQIETETAKHSYTLSLPKGHTVLLRTSFIKKQVIGIFRTSVSTKLGPSTRDRVLQGTVPDAKPERYLYILIKPTIIDTPETEPIRPALGEPGMR</sequence>
<gene>
    <name evidence="1" type="ORF">S03H2_39362</name>
</gene>
<organism evidence="1">
    <name type="scientific">marine sediment metagenome</name>
    <dbReference type="NCBI Taxonomy" id="412755"/>
    <lineage>
        <taxon>unclassified sequences</taxon>
        <taxon>metagenomes</taxon>
        <taxon>ecological metagenomes</taxon>
    </lineage>
</organism>